<dbReference type="EMBL" id="CZVI01000002">
    <property type="protein sequence ID" value="CUS78763.1"/>
    <property type="molecule type" value="Genomic_DNA"/>
</dbReference>
<name>A0A0P1LU79_9BACT</name>
<reference evidence="2" key="1">
    <citation type="submission" date="2015-11" db="EMBL/GenBank/DDBJ databases">
        <authorList>
            <person name="Zhang Y."/>
            <person name="Guo Z."/>
        </authorList>
    </citation>
    <scope>NUCLEOTIDE SEQUENCE [LARGE SCALE GENOMIC DNA]</scope>
    <source>
        <strain evidence="2">JGI-4</strain>
    </source>
</reference>
<gene>
    <name evidence="2" type="ORF">JGI4_00811</name>
    <name evidence="1" type="ORF">JGI8_00245</name>
</gene>
<dbReference type="AlphaFoldDB" id="A0A0P1LU79"/>
<dbReference type="InterPro" id="IPR015946">
    <property type="entry name" value="KH_dom-like_a/b"/>
</dbReference>
<dbReference type="Gene3D" id="3.30.300.20">
    <property type="match status" value="1"/>
</dbReference>
<proteinExistence type="predicted"/>
<protein>
    <submittedName>
        <fullName evidence="2">Uncharacterized OsmC-related protein</fullName>
    </submittedName>
</protein>
<evidence type="ECO:0000313" key="2">
    <source>
        <dbReference type="EMBL" id="CUU03669.1"/>
    </source>
</evidence>
<dbReference type="OrthoDB" id="9811389at2"/>
<dbReference type="STRING" id="1633631.GCA_001442925_00810"/>
<dbReference type="InterPro" id="IPR052924">
    <property type="entry name" value="OsmC/Ohr_hydroprdx_reductase"/>
</dbReference>
<keyword evidence="4" id="KW-1185">Reference proteome</keyword>
<accession>A0A0P1MV92</accession>
<accession>A0A0P1M3K0</accession>
<dbReference type="EMBL" id="FAOP01000004">
    <property type="protein sequence ID" value="CUU03669.1"/>
    <property type="molecule type" value="Genomic_DNA"/>
</dbReference>
<dbReference type="PANTHER" id="PTHR35368:SF1">
    <property type="entry name" value="HYDROPEROXIDE REDUCTASE"/>
    <property type="match status" value="1"/>
</dbReference>
<accession>A0A0P1LBB7</accession>
<accession>A0A0P1P5Y2</accession>
<reference evidence="3 4" key="2">
    <citation type="submission" date="2015-11" db="EMBL/GenBank/DDBJ databases">
        <authorList>
            <person name="Varghese N."/>
        </authorList>
    </citation>
    <scope>NUCLEOTIDE SEQUENCE [LARGE SCALE GENOMIC DNA]</scope>
    <source>
        <strain evidence="1 4">JGI-8</strain>
    </source>
</reference>
<dbReference type="Proteomes" id="UP000182011">
    <property type="component" value="Unassembled WGS sequence"/>
</dbReference>
<accession>A0A0P1LH97</accession>
<sequence length="188" mass="20887">MSKINNVNIEGVRSFETQIKKDRSLARKTQVIEGEWVLEEGNVQFVSKIKFEGGETEFKVDNPTFMGGTGSLPGPMHYCFFGLASCYTGTFATMAPMLGIKLKKLTTKVEADINFSKVLGLSDESITEEVRVKLTVVSDEPAEKIKQAEELALQRCPVVFTLRNPVKLVPSLEILNKIIIDGKCKNKI</sequence>
<dbReference type="Proteomes" id="UP000182200">
    <property type="component" value="Unassembled WGS sequence"/>
</dbReference>
<dbReference type="RefSeq" id="WP_075426071.1">
    <property type="nucleotide sequence ID" value="NZ_CZVI01000002.1"/>
</dbReference>
<accession>A0A0P1LU79</accession>
<accession>A0A0P1LES5</accession>
<evidence type="ECO:0000313" key="1">
    <source>
        <dbReference type="EMBL" id="CUS78763.1"/>
    </source>
</evidence>
<dbReference type="InterPro" id="IPR036102">
    <property type="entry name" value="OsmC/Ohrsf"/>
</dbReference>
<dbReference type="InterPro" id="IPR003718">
    <property type="entry name" value="OsmC/Ohr_fam"/>
</dbReference>
<dbReference type="Pfam" id="PF02566">
    <property type="entry name" value="OsmC"/>
    <property type="match status" value="1"/>
</dbReference>
<evidence type="ECO:0000313" key="4">
    <source>
        <dbReference type="Proteomes" id="UP000182200"/>
    </source>
</evidence>
<accession>A0A0S4MY14</accession>
<accession>A0A0P1MKA5</accession>
<evidence type="ECO:0000313" key="3">
    <source>
        <dbReference type="Proteomes" id="UP000182011"/>
    </source>
</evidence>
<dbReference type="SUPFAM" id="SSF82784">
    <property type="entry name" value="OsmC-like"/>
    <property type="match status" value="1"/>
</dbReference>
<accession>A0A0N7MPD8</accession>
<dbReference type="PANTHER" id="PTHR35368">
    <property type="entry name" value="HYDROPEROXIDE REDUCTASE"/>
    <property type="match status" value="1"/>
</dbReference>
<organism evidence="2 3">
    <name type="scientific">Candidatus Kryptonium thompsonii</name>
    <dbReference type="NCBI Taxonomy" id="1633631"/>
    <lineage>
        <taxon>Bacteria</taxon>
        <taxon>Pseudomonadati</taxon>
        <taxon>Candidatus Kryptoniota</taxon>
        <taxon>Candidatus Kryptonium</taxon>
    </lineage>
</organism>
<accession>A0A0P1M075</accession>